<feature type="compositionally biased region" description="Basic and acidic residues" evidence="1">
    <location>
        <begin position="96"/>
        <end position="109"/>
    </location>
</feature>
<sequence>MGARWWTRPAAAADVALSGSVRGAAVPVGVVGMRVSRSLRGVAPLGWAGAAEVALPGACGVVWGALVPVGVAVSGAWASGDVAGLAADEWGGSSAEGRRGSRRVGDGSRDGAGLGS</sequence>
<proteinExistence type="predicted"/>
<name>A0AAT9HXV4_9ACTN</name>
<organism evidence="2">
    <name type="scientific">Streptomyces haneummycinicus</name>
    <dbReference type="NCBI Taxonomy" id="3074435"/>
    <lineage>
        <taxon>Bacteria</taxon>
        <taxon>Bacillati</taxon>
        <taxon>Actinomycetota</taxon>
        <taxon>Actinomycetes</taxon>
        <taxon>Kitasatosporales</taxon>
        <taxon>Streptomycetaceae</taxon>
        <taxon>Streptomyces</taxon>
    </lineage>
</organism>
<feature type="region of interest" description="Disordered" evidence="1">
    <location>
        <begin position="88"/>
        <end position="116"/>
    </location>
</feature>
<protein>
    <submittedName>
        <fullName evidence="2">Uncharacterized protein</fullName>
    </submittedName>
</protein>
<gene>
    <name evidence="2" type="ORF">SHKM778_84570</name>
</gene>
<dbReference type="AlphaFoldDB" id="A0AAT9HXV4"/>
<accession>A0AAT9HXV4</accession>
<evidence type="ECO:0000256" key="1">
    <source>
        <dbReference type="SAM" id="MobiDB-lite"/>
    </source>
</evidence>
<evidence type="ECO:0000313" key="2">
    <source>
        <dbReference type="EMBL" id="BFO22069.1"/>
    </source>
</evidence>
<dbReference type="EMBL" id="AP035768">
    <property type="protein sequence ID" value="BFO22069.1"/>
    <property type="molecule type" value="Genomic_DNA"/>
</dbReference>
<reference evidence="2" key="2">
    <citation type="submission" date="2024-07" db="EMBL/GenBank/DDBJ databases">
        <title>Streptomyces haneummycinica sp. nov., a new antibiotic-producing actinobacterium isolated from marine sediment.</title>
        <authorList>
            <person name="Uemura M."/>
            <person name="Hamada M."/>
            <person name="Hirano S."/>
            <person name="Kobayashi K."/>
            <person name="Ohshiro T."/>
            <person name="Kobayashi T."/>
            <person name="Terahara T."/>
        </authorList>
    </citation>
    <scope>NUCLEOTIDE SEQUENCE</scope>
    <source>
        <strain evidence="2">KM77-8</strain>
    </source>
</reference>
<reference evidence="2" key="1">
    <citation type="submission" date="2024-06" db="EMBL/GenBank/DDBJ databases">
        <authorList>
            <consortium name="consrtm"/>
            <person name="Uemura M."/>
            <person name="Terahara T."/>
        </authorList>
    </citation>
    <scope>NUCLEOTIDE SEQUENCE</scope>
    <source>
        <strain evidence="2">KM77-8</strain>
    </source>
</reference>